<proteinExistence type="predicted"/>
<keyword evidence="1" id="KW-0677">Repeat</keyword>
<feature type="repeat" description="NHL" evidence="3">
    <location>
        <begin position="484"/>
        <end position="523"/>
    </location>
</feature>
<evidence type="ECO:0000256" key="1">
    <source>
        <dbReference type="ARBA" id="ARBA00022737"/>
    </source>
</evidence>
<evidence type="ECO:0000256" key="3">
    <source>
        <dbReference type="PROSITE-ProRule" id="PRU00504"/>
    </source>
</evidence>
<feature type="repeat" description="NHL" evidence="3">
    <location>
        <begin position="379"/>
        <end position="422"/>
    </location>
</feature>
<reference evidence="4" key="1">
    <citation type="submission" date="2021-02" db="EMBL/GenBank/DDBJ databases">
        <authorList>
            <person name="Nowell W R."/>
        </authorList>
    </citation>
    <scope>NUCLEOTIDE SEQUENCE</scope>
</reference>
<feature type="repeat" description="TPR" evidence="2">
    <location>
        <begin position="116"/>
        <end position="149"/>
    </location>
</feature>
<evidence type="ECO:0000256" key="2">
    <source>
        <dbReference type="PROSITE-ProRule" id="PRU00339"/>
    </source>
</evidence>
<dbReference type="InterPro" id="IPR019734">
    <property type="entry name" value="TPR_rpt"/>
</dbReference>
<dbReference type="PROSITE" id="PS51125">
    <property type="entry name" value="NHL"/>
    <property type="match status" value="2"/>
</dbReference>
<gene>
    <name evidence="4" type="ORF">VCS650_LOCUS4514</name>
</gene>
<dbReference type="GO" id="GO:0008270">
    <property type="term" value="F:zinc ion binding"/>
    <property type="evidence" value="ECO:0007669"/>
    <property type="project" value="UniProtKB-KW"/>
</dbReference>
<dbReference type="PANTHER" id="PTHR24104:SF25">
    <property type="entry name" value="PROTEIN LIN-41"/>
    <property type="match status" value="1"/>
</dbReference>
<comment type="caution">
    <text evidence="4">The sequence shown here is derived from an EMBL/GenBank/DDBJ whole genome shotgun (WGS) entry which is preliminary data.</text>
</comment>
<dbReference type="EMBL" id="CAJNON010000025">
    <property type="protein sequence ID" value="CAF0810445.1"/>
    <property type="molecule type" value="Genomic_DNA"/>
</dbReference>
<dbReference type="Gene3D" id="2.120.10.30">
    <property type="entry name" value="TolB, C-terminal domain"/>
    <property type="match status" value="4"/>
</dbReference>
<dbReference type="OrthoDB" id="342730at2759"/>
<dbReference type="InterPro" id="IPR011990">
    <property type="entry name" value="TPR-like_helical_dom_sf"/>
</dbReference>
<dbReference type="InterPro" id="IPR050952">
    <property type="entry name" value="TRIM-NHL_E3_ligases"/>
</dbReference>
<dbReference type="Pfam" id="PF01436">
    <property type="entry name" value="NHL"/>
    <property type="match status" value="3"/>
</dbReference>
<dbReference type="InterPro" id="IPR001258">
    <property type="entry name" value="NHL_repeat"/>
</dbReference>
<feature type="repeat" description="TPR" evidence="2">
    <location>
        <begin position="37"/>
        <end position="70"/>
    </location>
</feature>
<dbReference type="InterPro" id="IPR011042">
    <property type="entry name" value="6-blade_b-propeller_TolB-like"/>
</dbReference>
<keyword evidence="2" id="KW-0802">TPR repeat</keyword>
<dbReference type="SUPFAM" id="SSF48452">
    <property type="entry name" value="TPR-like"/>
    <property type="match status" value="1"/>
</dbReference>
<evidence type="ECO:0000313" key="5">
    <source>
        <dbReference type="Proteomes" id="UP000663891"/>
    </source>
</evidence>
<dbReference type="PANTHER" id="PTHR24104">
    <property type="entry name" value="E3 UBIQUITIN-PROTEIN LIGASE NHLRC1-RELATED"/>
    <property type="match status" value="1"/>
</dbReference>
<dbReference type="PROSITE" id="PS50005">
    <property type="entry name" value="TPR"/>
    <property type="match status" value="2"/>
</dbReference>
<accession>A0A813TJY3</accession>
<organism evidence="4 5">
    <name type="scientific">Adineta steineri</name>
    <dbReference type="NCBI Taxonomy" id="433720"/>
    <lineage>
        <taxon>Eukaryota</taxon>
        <taxon>Metazoa</taxon>
        <taxon>Spiralia</taxon>
        <taxon>Gnathifera</taxon>
        <taxon>Rotifera</taxon>
        <taxon>Eurotatoria</taxon>
        <taxon>Bdelloidea</taxon>
        <taxon>Adinetida</taxon>
        <taxon>Adinetidae</taxon>
        <taxon>Adineta</taxon>
    </lineage>
</organism>
<dbReference type="Proteomes" id="UP000663891">
    <property type="component" value="Unassembled WGS sequence"/>
</dbReference>
<dbReference type="Pfam" id="PF13181">
    <property type="entry name" value="TPR_8"/>
    <property type="match status" value="1"/>
</dbReference>
<evidence type="ECO:0000313" key="4">
    <source>
        <dbReference type="EMBL" id="CAF0810445.1"/>
    </source>
</evidence>
<protein>
    <submittedName>
        <fullName evidence="4">Uncharacterized protein</fullName>
    </submittedName>
</protein>
<dbReference type="CDD" id="cd05819">
    <property type="entry name" value="NHL"/>
    <property type="match status" value="1"/>
</dbReference>
<dbReference type="SMART" id="SM00028">
    <property type="entry name" value="TPR"/>
    <property type="match status" value="3"/>
</dbReference>
<dbReference type="Gene3D" id="1.25.40.10">
    <property type="entry name" value="Tetratricopeptide repeat domain"/>
    <property type="match status" value="2"/>
</dbReference>
<sequence>MATVARIDTGLEYARNKLYEDAEKEFTSLITGYSTNADAFYYRGCVYIHLSEYEKAINDFNVAISLINLSPKYELSVLYKRGYAKIKANQFDSALDDYRHYLKQCESDTKLKNLMHKGLFQMGIIYAALNQYESAIDHFTKAIYSSANTEEDKQKLYYLYRGRALDTQSFQFQYPANINFDSSGSLFVTDTYNSRIQKFVCSCHVSTNVSTTIVSSMTTPAPNLNTSCSMTTWYSNATTIAGSSLGLPDYTSTSLSHPYDIFIDKNNMLYVLDSLNYRVQRFQSLSTIGTTVINVMSAISVDISGNIYILESENNRVTKWKPGITNGMIVAGGNGNGVSANQLNNPYGIFIDSKLMIWIADTGNNRIVRWETNSTGIIICGSYGTEPNQFNHPTGIFVDENDGNTFYVADNYNHRIQMWSSGAISGKTVAGQTGLCGNELQQLCNPSLVIADSYRDLYIADTYNNRIMLWMKGSTAGVVIGGSSTFGVLPNQLFYPYNIKLDSDGALIVADTENNRIQKLSVLCCTFEMFLIIPPISLFIFR</sequence>
<dbReference type="AlphaFoldDB" id="A0A813TJY3"/>
<dbReference type="SUPFAM" id="SSF101898">
    <property type="entry name" value="NHL repeat"/>
    <property type="match status" value="1"/>
</dbReference>
<name>A0A813TJY3_9BILA</name>